<keyword evidence="10" id="KW-1185">Reference proteome</keyword>
<dbReference type="AlphaFoldDB" id="A0ABD5PYF4"/>
<dbReference type="InterPro" id="IPR050957">
    <property type="entry name" value="BMP_lipoprotein"/>
</dbReference>
<comment type="caution">
    <text evidence="9">The sequence shown here is derived from an EMBL/GenBank/DDBJ whole genome shotgun (WGS) entry which is preliminary data.</text>
</comment>
<feature type="region of interest" description="Disordered" evidence="7">
    <location>
        <begin position="20"/>
        <end position="45"/>
    </location>
</feature>
<dbReference type="SUPFAM" id="SSF53822">
    <property type="entry name" value="Periplasmic binding protein-like I"/>
    <property type="match status" value="1"/>
</dbReference>
<protein>
    <submittedName>
        <fullName evidence="9">BMP family protein</fullName>
    </submittedName>
</protein>
<keyword evidence="6" id="KW-0449">Lipoprotein</keyword>
<reference evidence="9 10" key="1">
    <citation type="journal article" date="2019" name="Int. J. Syst. Evol. Microbiol.">
        <title>The Global Catalogue of Microorganisms (GCM) 10K type strain sequencing project: providing services to taxonomists for standard genome sequencing and annotation.</title>
        <authorList>
            <consortium name="The Broad Institute Genomics Platform"/>
            <consortium name="The Broad Institute Genome Sequencing Center for Infectious Disease"/>
            <person name="Wu L."/>
            <person name="Ma J."/>
        </authorList>
    </citation>
    <scope>NUCLEOTIDE SEQUENCE [LARGE SCALE GENOMIC DNA]</scope>
    <source>
        <strain evidence="9 10">XZYJ18</strain>
    </source>
</reference>
<dbReference type="Gene3D" id="3.40.50.2300">
    <property type="match status" value="2"/>
</dbReference>
<comment type="similarity">
    <text evidence="2">Belongs to the BMP lipoprotein family.</text>
</comment>
<evidence type="ECO:0000313" key="10">
    <source>
        <dbReference type="Proteomes" id="UP001595945"/>
    </source>
</evidence>
<evidence type="ECO:0000313" key="9">
    <source>
        <dbReference type="EMBL" id="MFC4823373.1"/>
    </source>
</evidence>
<evidence type="ECO:0000256" key="5">
    <source>
        <dbReference type="ARBA" id="ARBA00023136"/>
    </source>
</evidence>
<organism evidence="9 10">
    <name type="scientific">Halorussus aquaticus</name>
    <dbReference type="NCBI Taxonomy" id="2953748"/>
    <lineage>
        <taxon>Archaea</taxon>
        <taxon>Methanobacteriati</taxon>
        <taxon>Methanobacteriota</taxon>
        <taxon>Stenosarchaea group</taxon>
        <taxon>Halobacteria</taxon>
        <taxon>Halobacteriales</taxon>
        <taxon>Haladaptataceae</taxon>
        <taxon>Halorussus</taxon>
    </lineage>
</organism>
<evidence type="ECO:0000256" key="7">
    <source>
        <dbReference type="SAM" id="MobiDB-lite"/>
    </source>
</evidence>
<dbReference type="PROSITE" id="PS51257">
    <property type="entry name" value="PROKAR_LIPOPROTEIN"/>
    <property type="match status" value="1"/>
</dbReference>
<name>A0ABD5PYF4_9EURY</name>
<feature type="domain" description="ABC transporter substrate-binding protein PnrA-like" evidence="8">
    <location>
        <begin position="50"/>
        <end position="360"/>
    </location>
</feature>
<dbReference type="GO" id="GO:0005886">
    <property type="term" value="C:plasma membrane"/>
    <property type="evidence" value="ECO:0007669"/>
    <property type="project" value="UniProtKB-SubCell"/>
</dbReference>
<dbReference type="RefSeq" id="WP_379793547.1">
    <property type="nucleotide sequence ID" value="NZ_JBHSFC010000001.1"/>
</dbReference>
<dbReference type="Pfam" id="PF02608">
    <property type="entry name" value="Bmp"/>
    <property type="match status" value="1"/>
</dbReference>
<keyword evidence="4" id="KW-0732">Signal</keyword>
<evidence type="ECO:0000256" key="2">
    <source>
        <dbReference type="ARBA" id="ARBA00008610"/>
    </source>
</evidence>
<dbReference type="PANTHER" id="PTHR34296">
    <property type="entry name" value="TRANSCRIPTIONAL ACTIVATOR PROTEIN MED"/>
    <property type="match status" value="1"/>
</dbReference>
<sequence>MLKVSGAGLLGTGLAGCLGGGGGSTETTTTESDDGTTESQTTTAADPMNVGMVYATGGLGDNSFNDMAHKGIKKAESDFGVSFKNAEPSSPSDVASLQRKFARSQNPEYDLISCIGFVQSSGLKENAKRFSDQKFMVVDTVVEQDNVSSYTFKEHQGSFQVGHLAGLMTDMDFSAGAGETNGDLTVGFVGGKEVPLIKKFEAGFKAGVKHANADINVLSAYAGTWSDPGKGQSIANSMYNKGADIIYHAAGGTGNGVFKAAQSQGRYALGVDSDQSKSLPKYSDVILASMVKYVNEAVYRSVERTANGNFKGGSVQRLGLEQNGVAAVYGKDLASEIPDSVKSALKSSRKKVVAGDIEVPTKPENV</sequence>
<accession>A0ABD5PYF4</accession>
<evidence type="ECO:0000256" key="1">
    <source>
        <dbReference type="ARBA" id="ARBA00004193"/>
    </source>
</evidence>
<dbReference type="PANTHER" id="PTHR34296:SF2">
    <property type="entry name" value="ABC TRANSPORTER GUANOSINE-BINDING PROTEIN NUPN"/>
    <property type="match status" value="1"/>
</dbReference>
<keyword evidence="5" id="KW-0472">Membrane</keyword>
<dbReference type="InterPro" id="IPR003760">
    <property type="entry name" value="PnrA-like"/>
</dbReference>
<gene>
    <name evidence="9" type="ORF">ACFO9K_03765</name>
</gene>
<proteinExistence type="inferred from homology"/>
<dbReference type="Proteomes" id="UP001595945">
    <property type="component" value="Unassembled WGS sequence"/>
</dbReference>
<evidence type="ECO:0000256" key="4">
    <source>
        <dbReference type="ARBA" id="ARBA00022729"/>
    </source>
</evidence>
<keyword evidence="3" id="KW-1003">Cell membrane</keyword>
<dbReference type="InterPro" id="IPR028082">
    <property type="entry name" value="Peripla_BP_I"/>
</dbReference>
<evidence type="ECO:0000259" key="8">
    <source>
        <dbReference type="Pfam" id="PF02608"/>
    </source>
</evidence>
<dbReference type="CDD" id="cd06354">
    <property type="entry name" value="PBP1_PrnA-like"/>
    <property type="match status" value="1"/>
</dbReference>
<comment type="subcellular location">
    <subcellularLocation>
        <location evidence="1">Cell membrane</location>
        <topology evidence="1">Lipid-anchor</topology>
    </subcellularLocation>
</comment>
<evidence type="ECO:0000256" key="6">
    <source>
        <dbReference type="ARBA" id="ARBA00023288"/>
    </source>
</evidence>
<evidence type="ECO:0000256" key="3">
    <source>
        <dbReference type="ARBA" id="ARBA00022475"/>
    </source>
</evidence>
<dbReference type="EMBL" id="JBHSHT010000001">
    <property type="protein sequence ID" value="MFC4823373.1"/>
    <property type="molecule type" value="Genomic_DNA"/>
</dbReference>